<dbReference type="AlphaFoldDB" id="A0A820C295"/>
<accession>A0A820C295</accession>
<gene>
    <name evidence="1" type="ORF">OVN521_LOCUS26836</name>
</gene>
<evidence type="ECO:0000313" key="1">
    <source>
        <dbReference type="EMBL" id="CAF4209437.1"/>
    </source>
</evidence>
<protein>
    <submittedName>
        <fullName evidence="1">Uncharacterized protein</fullName>
    </submittedName>
</protein>
<evidence type="ECO:0000313" key="2">
    <source>
        <dbReference type="Proteomes" id="UP000663866"/>
    </source>
</evidence>
<dbReference type="Proteomes" id="UP000663866">
    <property type="component" value="Unassembled WGS sequence"/>
</dbReference>
<comment type="caution">
    <text evidence="1">The sequence shown here is derived from an EMBL/GenBank/DDBJ whole genome shotgun (WGS) entry which is preliminary data.</text>
</comment>
<sequence length="102" mass="11513">KKKYFIDKLINQILIIDDDNHQVEECEISNSSMDESNNLLEDLHIPDSRLIDGDAAELALIDPNTFEELHKAAECLLNLQGAFYFSEDENNGTEKSNSLPST</sequence>
<organism evidence="1 2">
    <name type="scientific">Rotaria magnacalcarata</name>
    <dbReference type="NCBI Taxonomy" id="392030"/>
    <lineage>
        <taxon>Eukaryota</taxon>
        <taxon>Metazoa</taxon>
        <taxon>Spiralia</taxon>
        <taxon>Gnathifera</taxon>
        <taxon>Rotifera</taxon>
        <taxon>Eurotatoria</taxon>
        <taxon>Bdelloidea</taxon>
        <taxon>Philodinida</taxon>
        <taxon>Philodinidae</taxon>
        <taxon>Rotaria</taxon>
    </lineage>
</organism>
<dbReference type="EMBL" id="CAJOBG010007190">
    <property type="protein sequence ID" value="CAF4209437.1"/>
    <property type="molecule type" value="Genomic_DNA"/>
</dbReference>
<name>A0A820C295_9BILA</name>
<keyword evidence="2" id="KW-1185">Reference proteome</keyword>
<reference evidence="1" key="1">
    <citation type="submission" date="2021-02" db="EMBL/GenBank/DDBJ databases">
        <authorList>
            <person name="Nowell W R."/>
        </authorList>
    </citation>
    <scope>NUCLEOTIDE SEQUENCE</scope>
</reference>
<proteinExistence type="predicted"/>
<feature type="non-terminal residue" evidence="1">
    <location>
        <position position="1"/>
    </location>
</feature>